<proteinExistence type="predicted"/>
<protein>
    <submittedName>
        <fullName evidence="1">PP_kinase_C domain-containing protein</fullName>
    </submittedName>
</protein>
<dbReference type="PaxDb" id="6239-AH6.17"/>
<dbReference type="STRING" id="6239.AH6.17.1"/>
<dbReference type="RefSeq" id="NP_001254216.1">
    <property type="nucleotide sequence ID" value="NM_001267287.3"/>
</dbReference>
<dbReference type="CTD" id="13186507"/>
<dbReference type="EMBL" id="BX284602">
    <property type="protein sequence ID" value="CCE71555.1"/>
    <property type="molecule type" value="Genomic_DNA"/>
</dbReference>
<organism evidence="1 2">
    <name type="scientific">Caenorhabditis elegans</name>
    <dbReference type="NCBI Taxonomy" id="6239"/>
    <lineage>
        <taxon>Eukaryota</taxon>
        <taxon>Metazoa</taxon>
        <taxon>Ecdysozoa</taxon>
        <taxon>Nematoda</taxon>
        <taxon>Chromadorea</taxon>
        <taxon>Rhabditida</taxon>
        <taxon>Rhabditina</taxon>
        <taxon>Rhabditomorpha</taxon>
        <taxon>Rhabditoidea</taxon>
        <taxon>Rhabditidae</taxon>
        <taxon>Peloderinae</taxon>
        <taxon>Caenorhabditis</taxon>
    </lineage>
</organism>
<sequence length="61" mass="7189">MLPDNTIRQSTIVHLKPEPRSKDEWTIDVIAADELHRNIRQIVNRKFQNDVDCTWWGCIDG</sequence>
<dbReference type="AlphaFoldDB" id="H2L272"/>
<reference evidence="1 2" key="1">
    <citation type="journal article" date="1998" name="Science">
        <title>Genome sequence of the nematode C. elegans: a platform for investigating biology.</title>
        <authorList>
            <consortium name="The C. elegans sequencing consortium"/>
            <person name="Sulson J.E."/>
            <person name="Waterston R."/>
        </authorList>
    </citation>
    <scope>NUCLEOTIDE SEQUENCE [LARGE SCALE GENOMIC DNA]</scope>
    <source>
        <strain evidence="1 2">Bristol N2</strain>
    </source>
</reference>
<dbReference type="KEGG" id="cel:CELE_AH6.17"/>
<accession>H2L272</accession>
<dbReference type="HOGENOM" id="CLU_2924799_0_0_1"/>
<dbReference type="WormBase" id="AH6.17">
    <property type="protein sequence ID" value="CE46614"/>
    <property type="gene ID" value="WBGene00219290"/>
</dbReference>
<evidence type="ECO:0000313" key="3">
    <source>
        <dbReference type="WormBase" id="AH6.17"/>
    </source>
</evidence>
<dbReference type="GeneID" id="13186507"/>
<evidence type="ECO:0000313" key="1">
    <source>
        <dbReference type="EMBL" id="CCE71555.1"/>
    </source>
</evidence>
<evidence type="ECO:0000313" key="2">
    <source>
        <dbReference type="Proteomes" id="UP000001940"/>
    </source>
</evidence>
<dbReference type="InParanoid" id="H2L272"/>
<dbReference type="AGR" id="WB:WBGene00219290"/>
<gene>
    <name evidence="1 3" type="ORF">AH6.17</name>
    <name evidence="1" type="ORF">CELE_AH6.17</name>
</gene>
<keyword evidence="2" id="KW-1185">Reference proteome</keyword>
<dbReference type="Proteomes" id="UP000001940">
    <property type="component" value="Chromosome II"/>
</dbReference>
<name>H2L272_CAEEL</name>